<dbReference type="RefSeq" id="WP_186816644.1">
    <property type="nucleotide sequence ID" value="NZ_BAAARM010000007.1"/>
</dbReference>
<keyword evidence="1" id="KW-0812">Transmembrane</keyword>
<keyword evidence="3" id="KW-1185">Reference proteome</keyword>
<dbReference type="EMBL" id="BJYY01000022">
    <property type="protein sequence ID" value="GEO35786.1"/>
    <property type="molecule type" value="Genomic_DNA"/>
</dbReference>
<comment type="caution">
    <text evidence="2">The sequence shown here is derived from an EMBL/GenBank/DDBJ whole genome shotgun (WGS) entry which is preliminary data.</text>
</comment>
<dbReference type="Proteomes" id="UP000321181">
    <property type="component" value="Unassembled WGS sequence"/>
</dbReference>
<keyword evidence="1" id="KW-1133">Transmembrane helix</keyword>
<gene>
    <name evidence="2" type="ORF">CAE01nite_35110</name>
</gene>
<protein>
    <submittedName>
        <fullName evidence="2">Uncharacterized protein</fullName>
    </submittedName>
</protein>
<evidence type="ECO:0000256" key="1">
    <source>
        <dbReference type="SAM" id="Phobius"/>
    </source>
</evidence>
<evidence type="ECO:0000313" key="3">
    <source>
        <dbReference type="Proteomes" id="UP000321181"/>
    </source>
</evidence>
<evidence type="ECO:0000313" key="2">
    <source>
        <dbReference type="EMBL" id="GEO35786.1"/>
    </source>
</evidence>
<organism evidence="2 3">
    <name type="scientific">Cellulomonas aerilata</name>
    <dbReference type="NCBI Taxonomy" id="515326"/>
    <lineage>
        <taxon>Bacteria</taxon>
        <taxon>Bacillati</taxon>
        <taxon>Actinomycetota</taxon>
        <taxon>Actinomycetes</taxon>
        <taxon>Micrococcales</taxon>
        <taxon>Cellulomonadaceae</taxon>
        <taxon>Cellulomonas</taxon>
    </lineage>
</organism>
<proteinExistence type="predicted"/>
<name>A0A512DH71_9CELL</name>
<dbReference type="AlphaFoldDB" id="A0A512DH71"/>
<feature type="transmembrane region" description="Helical" evidence="1">
    <location>
        <begin position="23"/>
        <end position="43"/>
    </location>
</feature>
<sequence length="50" mass="5233">MNAAQILAEEATEVVNQLPVDPVVIGVGGFGGLVVLLLIAYAFRSVGQRH</sequence>
<accession>A0A512DH71</accession>
<reference evidence="2 3" key="1">
    <citation type="submission" date="2019-07" db="EMBL/GenBank/DDBJ databases">
        <title>Whole genome shotgun sequence of Cellulomonas aerilata NBRC 106308.</title>
        <authorList>
            <person name="Hosoyama A."/>
            <person name="Uohara A."/>
            <person name="Ohji S."/>
            <person name="Ichikawa N."/>
        </authorList>
    </citation>
    <scope>NUCLEOTIDE SEQUENCE [LARGE SCALE GENOMIC DNA]</scope>
    <source>
        <strain evidence="2 3">NBRC 106308</strain>
    </source>
</reference>
<keyword evidence="1" id="KW-0472">Membrane</keyword>